<reference evidence="1 2" key="1">
    <citation type="submission" date="2016-08" db="EMBL/GenBank/DDBJ databases">
        <title>Hymenobacter coccineus sp. nov., Hymenobacter lapidarius sp. nov. and Hymenobacter glacialis sp. nov., isolated from Antarctic soil.</title>
        <authorList>
            <person name="Sedlacek I."/>
            <person name="Kralova S."/>
            <person name="Kyrova K."/>
            <person name="Maslanova I."/>
            <person name="Stankova E."/>
            <person name="Vrbovska V."/>
            <person name="Nemec M."/>
            <person name="Bartak M."/>
            <person name="Svec P."/>
            <person name="Busse H.-J."/>
            <person name="Pantucek R."/>
        </authorList>
    </citation>
    <scope>NUCLEOTIDE SEQUENCE [LARGE SCALE GENOMIC DNA]</scope>
    <source>
        <strain evidence="1 2">CCM 8648</strain>
    </source>
</reference>
<keyword evidence="2" id="KW-1185">Reference proteome</keyword>
<sequence>MLLGLYPRSYFNHVQIHVAPGSNRHPLHTKPLPFKLPFFTLCSARRHCSGRQVPQPPHPIQPSGARESLPQRLGRFIGILLPPGSSKL</sequence>
<dbReference type="AlphaFoldDB" id="A0A1G1SST6"/>
<evidence type="ECO:0000313" key="1">
    <source>
        <dbReference type="EMBL" id="OGX81690.1"/>
    </source>
</evidence>
<comment type="caution">
    <text evidence="1">The sequence shown here is derived from an EMBL/GenBank/DDBJ whole genome shotgun (WGS) entry which is preliminary data.</text>
</comment>
<accession>A0A1G1SST6</accession>
<dbReference type="Proteomes" id="UP000177791">
    <property type="component" value="Unassembled WGS sequence"/>
</dbReference>
<dbReference type="STRING" id="1908236.BEN48_05475"/>
<gene>
    <name evidence="1" type="ORF">BEN48_05475</name>
</gene>
<evidence type="ECO:0000313" key="2">
    <source>
        <dbReference type="Proteomes" id="UP000177791"/>
    </source>
</evidence>
<dbReference type="EMBL" id="MDZC01000112">
    <property type="protein sequence ID" value="OGX81690.1"/>
    <property type="molecule type" value="Genomic_DNA"/>
</dbReference>
<proteinExistence type="predicted"/>
<organism evidence="1 2">
    <name type="scientific">Hymenobacter glacialis</name>
    <dbReference type="NCBI Taxonomy" id="1908236"/>
    <lineage>
        <taxon>Bacteria</taxon>
        <taxon>Pseudomonadati</taxon>
        <taxon>Bacteroidota</taxon>
        <taxon>Cytophagia</taxon>
        <taxon>Cytophagales</taxon>
        <taxon>Hymenobacteraceae</taxon>
        <taxon>Hymenobacter</taxon>
    </lineage>
</organism>
<protein>
    <submittedName>
        <fullName evidence="1">Uncharacterized protein</fullName>
    </submittedName>
</protein>
<name>A0A1G1SST6_9BACT</name>